<feature type="signal peptide" evidence="1">
    <location>
        <begin position="1"/>
        <end position="22"/>
    </location>
</feature>
<evidence type="ECO:0000313" key="4">
    <source>
        <dbReference type="Proteomes" id="UP000199420"/>
    </source>
</evidence>
<evidence type="ECO:0000259" key="2">
    <source>
        <dbReference type="Pfam" id="PF13360"/>
    </source>
</evidence>
<keyword evidence="4" id="KW-1185">Reference proteome</keyword>
<dbReference type="EMBL" id="FNYC01000001">
    <property type="protein sequence ID" value="SEI47476.1"/>
    <property type="molecule type" value="Genomic_DNA"/>
</dbReference>
<dbReference type="SUPFAM" id="SSF51004">
    <property type="entry name" value="C-terminal (heme d1) domain of cytochrome cd1-nitrite reductase"/>
    <property type="match status" value="1"/>
</dbReference>
<dbReference type="PANTHER" id="PTHR47197:SF3">
    <property type="entry name" value="DIHYDRO-HEME D1 DEHYDROGENASE"/>
    <property type="match status" value="1"/>
</dbReference>
<dbReference type="InterPro" id="IPR002372">
    <property type="entry name" value="PQQ_rpt_dom"/>
</dbReference>
<feature type="chain" id="PRO_5011513738" evidence="1">
    <location>
        <begin position="23"/>
        <end position="346"/>
    </location>
</feature>
<proteinExistence type="predicted"/>
<dbReference type="Gene3D" id="2.130.10.10">
    <property type="entry name" value="YVTN repeat-like/Quinoprotein amine dehydrogenase"/>
    <property type="match status" value="2"/>
</dbReference>
<gene>
    <name evidence="3" type="ORF">SAMN04487997_0863</name>
</gene>
<evidence type="ECO:0000313" key="3">
    <source>
        <dbReference type="EMBL" id="SEI47476.1"/>
    </source>
</evidence>
<protein>
    <submittedName>
        <fullName evidence="3">PQQ-like domain-containing protein</fullName>
    </submittedName>
</protein>
<feature type="domain" description="Pyrrolo-quinoline quinone repeat" evidence="2">
    <location>
        <begin position="148"/>
        <end position="257"/>
    </location>
</feature>
<keyword evidence="1" id="KW-0732">Signal</keyword>
<name>A0A1H6QZF6_9GAMM</name>
<organism evidence="3 4">
    <name type="scientific">Frateuria terrea</name>
    <dbReference type="NCBI Taxonomy" id="529704"/>
    <lineage>
        <taxon>Bacteria</taxon>
        <taxon>Pseudomonadati</taxon>
        <taxon>Pseudomonadota</taxon>
        <taxon>Gammaproteobacteria</taxon>
        <taxon>Lysobacterales</taxon>
        <taxon>Rhodanobacteraceae</taxon>
        <taxon>Frateuria</taxon>
    </lineage>
</organism>
<dbReference type="AlphaFoldDB" id="A0A1H6QZF6"/>
<dbReference type="InterPro" id="IPR051200">
    <property type="entry name" value="Host-pathogen_enzymatic-act"/>
</dbReference>
<dbReference type="InterPro" id="IPR011048">
    <property type="entry name" value="Haem_d1_sf"/>
</dbReference>
<dbReference type="Pfam" id="PF13360">
    <property type="entry name" value="PQQ_2"/>
    <property type="match status" value="1"/>
</dbReference>
<dbReference type="InterPro" id="IPR015943">
    <property type="entry name" value="WD40/YVTN_repeat-like_dom_sf"/>
</dbReference>
<dbReference type="RefSeq" id="WP_091333793.1">
    <property type="nucleotide sequence ID" value="NZ_FNYC01000001.1"/>
</dbReference>
<evidence type="ECO:0000256" key="1">
    <source>
        <dbReference type="SAM" id="SignalP"/>
    </source>
</evidence>
<dbReference type="PANTHER" id="PTHR47197">
    <property type="entry name" value="PROTEIN NIRF"/>
    <property type="match status" value="1"/>
</dbReference>
<dbReference type="STRING" id="529704.SAMN02927913_0778"/>
<sequence length="346" mass="36389">MNATSRWVFAASLGLCTAAALAASTPHSGYRVLHRYTPGGDQGWDYLAVDAAARRVYVSHGDQVVVLDADDGKTVGRIGQLHGVHGIALAPAMHRGWISNGRSGEVTVFDTRTLKPTATLKATGANPDAILYDPASNRVFTFNGRSANATAFDAASGKALATIALPGKPEFAVSDGAGHVWVNIEDKNQLAKLDPKAGKVLAIWSLAPCESPSGLALDTAHRRLFSVCDNRTMTVLDADDGHRVASVAIGNGPDAAAFDSRRGLVYSANGQDGTLTVVHEDDPDHYRVLATVPTQATARTLALDPHTGHLFLSAAQFAVHTEQGGPHRHPSVLPGSFTVLEVGRSP</sequence>
<dbReference type="OrthoDB" id="7187796at2"/>
<accession>A0A1H6QZF6</accession>
<dbReference type="Proteomes" id="UP000199420">
    <property type="component" value="Unassembled WGS sequence"/>
</dbReference>
<reference evidence="3 4" key="1">
    <citation type="submission" date="2016-10" db="EMBL/GenBank/DDBJ databases">
        <authorList>
            <person name="de Groot N.N."/>
        </authorList>
    </citation>
    <scope>NUCLEOTIDE SEQUENCE [LARGE SCALE GENOMIC DNA]</scope>
    <source>
        <strain evidence="3 4">DSM 26515</strain>
    </source>
</reference>